<evidence type="ECO:0000256" key="3">
    <source>
        <dbReference type="ARBA" id="ARBA00022989"/>
    </source>
</evidence>
<protein>
    <recommendedName>
        <fullName evidence="7">Membrane insertase YidC/Oxa/ALB C-terminal domain-containing protein</fullName>
    </recommendedName>
</protein>
<dbReference type="GO" id="GO:0032977">
    <property type="term" value="F:membrane insertase activity"/>
    <property type="evidence" value="ECO:0007669"/>
    <property type="project" value="InterPro"/>
</dbReference>
<name>W2LYZ4_PHYNI</name>
<dbReference type="OrthoDB" id="2148490at2759"/>
<dbReference type="EMBL" id="KI677359">
    <property type="protein sequence ID" value="ETM02632.1"/>
    <property type="molecule type" value="Genomic_DNA"/>
</dbReference>
<feature type="transmembrane region" description="Helical" evidence="6">
    <location>
        <begin position="127"/>
        <end position="150"/>
    </location>
</feature>
<dbReference type="PANTHER" id="PTHR12428">
    <property type="entry name" value="OXA1"/>
    <property type="match status" value="1"/>
</dbReference>
<dbReference type="Pfam" id="PF02096">
    <property type="entry name" value="60KD_IMP"/>
    <property type="match status" value="1"/>
</dbReference>
<evidence type="ECO:0000313" key="8">
    <source>
        <dbReference type="EMBL" id="ETM02632.1"/>
    </source>
</evidence>
<dbReference type="AlphaFoldDB" id="W2LYZ4"/>
<gene>
    <name evidence="8" type="ORF">L917_00954</name>
</gene>
<dbReference type="GO" id="GO:0032979">
    <property type="term" value="P:protein insertion into mitochondrial inner membrane from matrix"/>
    <property type="evidence" value="ECO:0007669"/>
    <property type="project" value="TreeGrafter"/>
</dbReference>
<dbReference type="InterPro" id="IPR028055">
    <property type="entry name" value="YidC/Oxa/ALB_C"/>
</dbReference>
<dbReference type="NCBIfam" id="TIGR03592">
    <property type="entry name" value="yidC_oxa1_cterm"/>
    <property type="match status" value="1"/>
</dbReference>
<keyword evidence="4 6" id="KW-0472">Membrane</keyword>
<dbReference type="InterPro" id="IPR001708">
    <property type="entry name" value="YidC/ALB3/OXA1/COX18"/>
</dbReference>
<evidence type="ECO:0000256" key="4">
    <source>
        <dbReference type="ARBA" id="ARBA00023136"/>
    </source>
</evidence>
<feature type="domain" description="Membrane insertase YidC/Oxa/ALB C-terminal" evidence="7">
    <location>
        <begin position="129"/>
        <end position="319"/>
    </location>
</feature>
<keyword evidence="2 5" id="KW-0812">Transmembrane</keyword>
<comment type="subcellular location">
    <subcellularLocation>
        <location evidence="1 5">Membrane</location>
        <topology evidence="1 5">Multi-pass membrane protein</topology>
    </subcellularLocation>
</comment>
<dbReference type="CDD" id="cd20069">
    <property type="entry name" value="5TM_Oxa1-like"/>
    <property type="match status" value="1"/>
</dbReference>
<comment type="similarity">
    <text evidence="5">Belongs to the OXA1/ALB3/YidC family.</text>
</comment>
<dbReference type="PANTHER" id="PTHR12428:SF65">
    <property type="entry name" value="CYTOCHROME C OXIDASE ASSEMBLY PROTEIN COX18, MITOCHONDRIAL"/>
    <property type="match status" value="1"/>
</dbReference>
<dbReference type="GO" id="GO:0005743">
    <property type="term" value="C:mitochondrial inner membrane"/>
    <property type="evidence" value="ECO:0007669"/>
    <property type="project" value="TreeGrafter"/>
</dbReference>
<accession>W2LYZ4</accession>
<organism evidence="8">
    <name type="scientific">Phytophthora nicotianae</name>
    <name type="common">Potato buckeye rot agent</name>
    <name type="synonym">Phytophthora parasitica</name>
    <dbReference type="NCBI Taxonomy" id="4792"/>
    <lineage>
        <taxon>Eukaryota</taxon>
        <taxon>Sar</taxon>
        <taxon>Stramenopiles</taxon>
        <taxon>Oomycota</taxon>
        <taxon>Peronosporomycetes</taxon>
        <taxon>Peronosporales</taxon>
        <taxon>Peronosporaceae</taxon>
        <taxon>Phytophthora</taxon>
    </lineage>
</organism>
<proteinExistence type="inferred from homology"/>
<feature type="transmembrane region" description="Helical" evidence="6">
    <location>
        <begin position="285"/>
        <end position="306"/>
    </location>
</feature>
<reference evidence="8" key="1">
    <citation type="submission" date="2013-11" db="EMBL/GenBank/DDBJ databases">
        <title>The Genome Sequence of Phytophthora parasitica CHvinca01.</title>
        <authorList>
            <consortium name="The Broad Institute Genomics Platform"/>
            <person name="Russ C."/>
            <person name="Tyler B."/>
            <person name="Panabieres F."/>
            <person name="Shan W."/>
            <person name="Tripathy S."/>
            <person name="Grunwald N."/>
            <person name="Machado M."/>
            <person name="Johnson C.S."/>
            <person name="Arredondo F."/>
            <person name="Hong C."/>
            <person name="Coffey M."/>
            <person name="Young S.K."/>
            <person name="Zeng Q."/>
            <person name="Gargeya S."/>
            <person name="Fitzgerald M."/>
            <person name="Abouelleil A."/>
            <person name="Alvarado L."/>
            <person name="Chapman S.B."/>
            <person name="Gainer-Dewar J."/>
            <person name="Goldberg J."/>
            <person name="Griggs A."/>
            <person name="Gujja S."/>
            <person name="Hansen M."/>
            <person name="Howarth C."/>
            <person name="Imamovic A."/>
            <person name="Ireland A."/>
            <person name="Larimer J."/>
            <person name="McCowan C."/>
            <person name="Murphy C."/>
            <person name="Pearson M."/>
            <person name="Poon T.W."/>
            <person name="Priest M."/>
            <person name="Roberts A."/>
            <person name="Saif S."/>
            <person name="Shea T."/>
            <person name="Sykes S."/>
            <person name="Wortman J."/>
            <person name="Nusbaum C."/>
            <person name="Birren B."/>
        </authorList>
    </citation>
    <scope>NUCLEOTIDE SEQUENCE [LARGE SCALE GENOMIC DNA]</scope>
    <source>
        <strain evidence="8">CHvinca01</strain>
    </source>
</reference>
<sequence>MVLLSMRRMQPTAMAMARSSARSGPRVAQVGRTLRFEHAAQLSAVQLIPTHSFGGRSFSSTPVTGLSNDDRIVAASPSEAADQVFEAAEEAFEAAGSVDFASVSDLGYSLSDMAIRSLDVIHSTTGLPWWATIIATTVAVRTVFFPMTVISMRNAAKMKQFQPEMLKLKDQMDSNPTRDAESAQEFQKKYKALMKKHDVNPLKSMLTPLSQIPVFLGFFWGLQDISKYFPEYAHEGIGWVPDLSAADPTMALPVISSALMVASVELGGDAMADDMKDKMKFGMRCFALLMVPLTMKFQSGIFVYWVTSNMFTLTQTALMRLNVVKRALNIPVTDVQLLEAASITSTSPFEAAVSRAKEGTVVKTHMYKPTKPTKPLSKK</sequence>
<evidence type="ECO:0000259" key="7">
    <source>
        <dbReference type="Pfam" id="PF02096"/>
    </source>
</evidence>
<dbReference type="VEuPathDB" id="FungiDB:PPTG_16845"/>
<evidence type="ECO:0000256" key="6">
    <source>
        <dbReference type="SAM" id="Phobius"/>
    </source>
</evidence>
<evidence type="ECO:0000256" key="1">
    <source>
        <dbReference type="ARBA" id="ARBA00004141"/>
    </source>
</evidence>
<keyword evidence="3 6" id="KW-1133">Transmembrane helix</keyword>
<dbReference type="Proteomes" id="UP000054423">
    <property type="component" value="Unassembled WGS sequence"/>
</dbReference>
<evidence type="ECO:0000256" key="2">
    <source>
        <dbReference type="ARBA" id="ARBA00022692"/>
    </source>
</evidence>
<evidence type="ECO:0000256" key="5">
    <source>
        <dbReference type="RuleBase" id="RU003945"/>
    </source>
</evidence>